<protein>
    <submittedName>
        <fullName evidence="2">Uncharacterized protein</fullName>
    </submittedName>
</protein>
<gene>
    <name evidence="2" type="ORF">NX774_04355</name>
</gene>
<reference evidence="2 3" key="1">
    <citation type="submission" date="2022-08" db="EMBL/GenBank/DDBJ databases">
        <title>Reclassification of Massilia species as members of the genera Telluria, Duganella, Pseudoduganella, Mokoshia gen. nov. and Zemynaea gen. nov. using orthogonal and non-orthogonal genome-based approaches.</title>
        <authorList>
            <person name="Bowman J.P."/>
        </authorList>
    </citation>
    <scope>NUCLEOTIDE SEQUENCE [LARGE SCALE GENOMIC DNA]</scope>
    <source>
        <strain evidence="2 3">JCM 31605</strain>
    </source>
</reference>
<proteinExistence type="predicted"/>
<dbReference type="Proteomes" id="UP001206126">
    <property type="component" value="Unassembled WGS sequence"/>
</dbReference>
<dbReference type="EMBL" id="JANUHB010000001">
    <property type="protein sequence ID" value="MCS0807150.1"/>
    <property type="molecule type" value="Genomic_DNA"/>
</dbReference>
<comment type="caution">
    <text evidence="2">The sequence shown here is derived from an EMBL/GenBank/DDBJ whole genome shotgun (WGS) entry which is preliminary data.</text>
</comment>
<evidence type="ECO:0000313" key="3">
    <source>
        <dbReference type="Proteomes" id="UP001206126"/>
    </source>
</evidence>
<evidence type="ECO:0000256" key="1">
    <source>
        <dbReference type="SAM" id="SignalP"/>
    </source>
</evidence>
<sequence length="118" mass="12543">MRTLIAAGLVVTLTATAARAQAPGATPAPAPAPLRAKLTDETIRQAVQQTLAEDKKGQQLAHEGAYGGQKVENFSRQFSESKIPDCLHADALKFQPTFFGGLLAIPFWVAAAVRGKCR</sequence>
<evidence type="ECO:0000313" key="2">
    <source>
        <dbReference type="EMBL" id="MCS0807150.1"/>
    </source>
</evidence>
<organism evidence="2 3">
    <name type="scientific">Massilia agilis</name>
    <dbReference type="NCBI Taxonomy" id="1811226"/>
    <lineage>
        <taxon>Bacteria</taxon>
        <taxon>Pseudomonadati</taxon>
        <taxon>Pseudomonadota</taxon>
        <taxon>Betaproteobacteria</taxon>
        <taxon>Burkholderiales</taxon>
        <taxon>Oxalobacteraceae</taxon>
        <taxon>Telluria group</taxon>
        <taxon>Massilia</taxon>
    </lineage>
</organism>
<dbReference type="RefSeq" id="WP_258820927.1">
    <property type="nucleotide sequence ID" value="NZ_JANUHB010000001.1"/>
</dbReference>
<feature type="signal peptide" evidence="1">
    <location>
        <begin position="1"/>
        <end position="20"/>
    </location>
</feature>
<keyword evidence="1" id="KW-0732">Signal</keyword>
<accession>A0ABT2D776</accession>
<name>A0ABT2D776_9BURK</name>
<keyword evidence="3" id="KW-1185">Reference proteome</keyword>
<feature type="chain" id="PRO_5045248853" evidence="1">
    <location>
        <begin position="21"/>
        <end position="118"/>
    </location>
</feature>